<gene>
    <name evidence="2" type="ORF">DRP43_01210</name>
</gene>
<reference evidence="2 3" key="1">
    <citation type="submission" date="2018-06" db="EMBL/GenBank/DDBJ databases">
        <title>Extensive metabolic versatility and redundancy in microbially diverse, dynamic hydrothermal sediments.</title>
        <authorList>
            <person name="Dombrowski N."/>
            <person name="Teske A."/>
            <person name="Baker B.J."/>
        </authorList>
    </citation>
    <scope>NUCLEOTIDE SEQUENCE [LARGE SCALE GENOMIC DNA]</scope>
    <source>
        <strain evidence="2">B10_G13</strain>
    </source>
</reference>
<dbReference type="AlphaFoldDB" id="A0A660SN43"/>
<feature type="chain" id="PRO_5024896739" evidence="1">
    <location>
        <begin position="21"/>
        <end position="153"/>
    </location>
</feature>
<accession>A0A660SN43</accession>
<protein>
    <submittedName>
        <fullName evidence="2">Uncharacterized protein</fullName>
    </submittedName>
</protein>
<evidence type="ECO:0000313" key="3">
    <source>
        <dbReference type="Proteomes" id="UP000271125"/>
    </source>
</evidence>
<proteinExistence type="predicted"/>
<feature type="signal peptide" evidence="1">
    <location>
        <begin position="1"/>
        <end position="20"/>
    </location>
</feature>
<dbReference type="EMBL" id="QNBD01000037">
    <property type="protein sequence ID" value="RKX72235.1"/>
    <property type="molecule type" value="Genomic_DNA"/>
</dbReference>
<dbReference type="Proteomes" id="UP000271125">
    <property type="component" value="Unassembled WGS sequence"/>
</dbReference>
<comment type="caution">
    <text evidence="2">The sequence shown here is derived from an EMBL/GenBank/DDBJ whole genome shotgun (WGS) entry which is preliminary data.</text>
</comment>
<keyword evidence="1" id="KW-0732">Signal</keyword>
<sequence>MKKILILLIFVFTSCSNNYTNDYQSCYIDFTYGFDFSNGIPDSIYPSNNDIIVQNWYPYEPTDTTYPSHDGYLWFKKSDNTNLRIADLGIVESDTFNDFTNVSYDLPIPIIESEHMYFIELKDGYVKLIINSISPSTWEIWGDYIFSESKIFQ</sequence>
<name>A0A660SN43_UNCT6</name>
<organism evidence="2 3">
    <name type="scientific">candidate division TA06 bacterium</name>
    <dbReference type="NCBI Taxonomy" id="2250710"/>
    <lineage>
        <taxon>Bacteria</taxon>
        <taxon>Bacteria division TA06</taxon>
    </lineage>
</organism>
<dbReference type="PROSITE" id="PS51257">
    <property type="entry name" value="PROKAR_LIPOPROTEIN"/>
    <property type="match status" value="1"/>
</dbReference>
<evidence type="ECO:0000256" key="1">
    <source>
        <dbReference type="SAM" id="SignalP"/>
    </source>
</evidence>
<evidence type="ECO:0000313" key="2">
    <source>
        <dbReference type="EMBL" id="RKX72235.1"/>
    </source>
</evidence>